<organism evidence="4 5">
    <name type="scientific">Candidatus Magnetobacterium bavaricum</name>
    <dbReference type="NCBI Taxonomy" id="29290"/>
    <lineage>
        <taxon>Bacteria</taxon>
        <taxon>Pseudomonadati</taxon>
        <taxon>Nitrospirota</taxon>
        <taxon>Thermodesulfovibrionia</taxon>
        <taxon>Thermodesulfovibrionales</taxon>
        <taxon>Candidatus Magnetobacteriaceae</taxon>
        <taxon>Candidatus Magnetobacterium</taxon>
    </lineage>
</organism>
<reference evidence="4 5" key="1">
    <citation type="submission" date="2015-02" db="EMBL/GenBank/DDBJ databases">
        <title>Single-cell genomics of uncultivated deep-branching MTB reveals a conserved set of magnetosome genes.</title>
        <authorList>
            <person name="Kolinko S."/>
            <person name="Richter M."/>
            <person name="Glockner F.O."/>
            <person name="Brachmann A."/>
            <person name="Schuler D."/>
        </authorList>
    </citation>
    <scope>NUCLEOTIDE SEQUENCE [LARGE SCALE GENOMIC DNA]</scope>
    <source>
        <strain evidence="4">TM-1</strain>
    </source>
</reference>
<keyword evidence="5" id="KW-1185">Reference proteome</keyword>
<dbReference type="PANTHER" id="PTHR43156">
    <property type="entry name" value="STAGE II SPORULATION PROTEIN E-RELATED"/>
    <property type="match status" value="1"/>
</dbReference>
<dbReference type="PROSITE" id="PS50885">
    <property type="entry name" value="HAMP"/>
    <property type="match status" value="1"/>
</dbReference>
<feature type="transmembrane region" description="Helical" evidence="2">
    <location>
        <begin position="20"/>
        <end position="44"/>
    </location>
</feature>
<keyword evidence="2" id="KW-0472">Membrane</keyword>
<dbReference type="GO" id="GO:0016020">
    <property type="term" value="C:membrane"/>
    <property type="evidence" value="ECO:0007669"/>
    <property type="project" value="InterPro"/>
</dbReference>
<evidence type="ECO:0000313" key="5">
    <source>
        <dbReference type="Proteomes" id="UP000033423"/>
    </source>
</evidence>
<feature type="domain" description="HAMP" evidence="3">
    <location>
        <begin position="228"/>
        <end position="282"/>
    </location>
</feature>
<dbReference type="CDD" id="cd06225">
    <property type="entry name" value="HAMP"/>
    <property type="match status" value="1"/>
</dbReference>
<keyword evidence="2" id="KW-1133">Transmembrane helix</keyword>
<keyword evidence="1" id="KW-0378">Hydrolase</keyword>
<dbReference type="GO" id="GO:0016791">
    <property type="term" value="F:phosphatase activity"/>
    <property type="evidence" value="ECO:0007669"/>
    <property type="project" value="TreeGrafter"/>
</dbReference>
<keyword evidence="2" id="KW-0812">Transmembrane</keyword>
<proteinExistence type="predicted"/>
<protein>
    <submittedName>
        <fullName evidence="4">Serine phosphatase RsbU, regulator of sigma subunit</fullName>
    </submittedName>
</protein>
<dbReference type="Pfam" id="PF00672">
    <property type="entry name" value="HAMP"/>
    <property type="match status" value="1"/>
</dbReference>
<evidence type="ECO:0000256" key="1">
    <source>
        <dbReference type="ARBA" id="ARBA00022801"/>
    </source>
</evidence>
<dbReference type="Gene3D" id="3.60.40.10">
    <property type="entry name" value="PPM-type phosphatase domain"/>
    <property type="match status" value="1"/>
</dbReference>
<dbReference type="Proteomes" id="UP000033423">
    <property type="component" value="Unassembled WGS sequence"/>
</dbReference>
<comment type="caution">
    <text evidence="4">The sequence shown here is derived from an EMBL/GenBank/DDBJ whole genome shotgun (WGS) entry which is preliminary data.</text>
</comment>
<evidence type="ECO:0000256" key="2">
    <source>
        <dbReference type="SAM" id="Phobius"/>
    </source>
</evidence>
<dbReference type="SMART" id="SM00304">
    <property type="entry name" value="HAMP"/>
    <property type="match status" value="1"/>
</dbReference>
<accession>A0A0F3GWM8</accession>
<dbReference type="InterPro" id="IPR036457">
    <property type="entry name" value="PPM-type-like_dom_sf"/>
</dbReference>
<dbReference type="Gene3D" id="6.10.340.10">
    <property type="match status" value="1"/>
</dbReference>
<dbReference type="SUPFAM" id="SSF158472">
    <property type="entry name" value="HAMP domain-like"/>
    <property type="match status" value="1"/>
</dbReference>
<name>A0A0F3GWM8_9BACT</name>
<evidence type="ECO:0000313" key="4">
    <source>
        <dbReference type="EMBL" id="KJU86374.1"/>
    </source>
</evidence>
<dbReference type="EMBL" id="LACI01000623">
    <property type="protein sequence ID" value="KJU86374.1"/>
    <property type="molecule type" value="Genomic_DNA"/>
</dbReference>
<dbReference type="PANTHER" id="PTHR43156:SF9">
    <property type="entry name" value="HAMP DOMAIN-CONTAINING PROTEIN"/>
    <property type="match status" value="1"/>
</dbReference>
<dbReference type="InterPro" id="IPR001932">
    <property type="entry name" value="PPM-type_phosphatase-like_dom"/>
</dbReference>
<gene>
    <name evidence="4" type="ORF">MBAV_001433</name>
</gene>
<dbReference type="AlphaFoldDB" id="A0A0F3GWM8"/>
<feature type="transmembrane region" description="Helical" evidence="2">
    <location>
        <begin position="204"/>
        <end position="226"/>
    </location>
</feature>
<sequence length="577" mass="64336">MRVDGKTLINSQLFTNSIRWKFLAVTVGLMVSVVAIITVIHISVQEAALRKESNTYIRTMKLSIKERAKDLANGLKAIVEEALATLDLSGIIKQTDKAVNAGKESGEPAYIILMANDSTALIHTLMPQLRQSKLTEQEDMFAIAQHQETINEFTKGENEYMEIIVPVNLASQPWGVLRIGYSDERLNKMIKETHKTIELKTQDMIIRSIVIAILSITVTAIIILILSDRLTRPLISLTNTAEEIAKGNFSATDRIAISSKDEVGILAHAFVEMTHKLSSSHKQLEQYSKTLEVRVEERTKELHEINISLKSERSLLEAAHKKITDSIQYASMIQNVILPDDTVIDRYFSEHFVIWQPKDVVGGDIYIIDALMRDECLVSVIDCTGHGVPGAFVTMLVRTIWPNVVDGISADSGGITPGRILSTFSKSIRELLKQDVADCQSNVGLDGGVLYLNRKHHIVRYAGASVHLLMCRNGKVDVIKGNRQGVGYKNSNPNYTYNNVEIDITSGDMFYIATDGYIDQNGGAKDLPFGRRRLISIIENNWHRPMAEQRDALLAQLCSYQGKSDRTDDITVVGLKI</sequence>
<dbReference type="Pfam" id="PF07228">
    <property type="entry name" value="SpoIIE"/>
    <property type="match status" value="1"/>
</dbReference>
<dbReference type="GO" id="GO:0007165">
    <property type="term" value="P:signal transduction"/>
    <property type="evidence" value="ECO:0007669"/>
    <property type="project" value="InterPro"/>
</dbReference>
<dbReference type="PATRIC" id="fig|29290.4.peg.1897"/>
<dbReference type="InterPro" id="IPR052016">
    <property type="entry name" value="Bact_Sigma-Reg"/>
</dbReference>
<dbReference type="InterPro" id="IPR003660">
    <property type="entry name" value="HAMP_dom"/>
</dbReference>
<evidence type="ECO:0000259" key="3">
    <source>
        <dbReference type="PROSITE" id="PS50885"/>
    </source>
</evidence>